<keyword evidence="2 6" id="KW-0812">Transmembrane</keyword>
<keyword evidence="4 6" id="KW-0472">Membrane</keyword>
<dbReference type="PROSITE" id="PS51012">
    <property type="entry name" value="ABC_TM2"/>
    <property type="match status" value="1"/>
</dbReference>
<comment type="caution">
    <text evidence="8">The sequence shown here is derived from an EMBL/GenBank/DDBJ whole genome shotgun (WGS) entry which is preliminary data.</text>
</comment>
<feature type="transmembrane region" description="Helical" evidence="6">
    <location>
        <begin position="244"/>
        <end position="261"/>
    </location>
</feature>
<keyword evidence="5" id="KW-0046">Antibiotic resistance</keyword>
<gene>
    <name evidence="8" type="ORF">ACEZDB_14995</name>
</gene>
<keyword evidence="6" id="KW-1003">Cell membrane</keyword>
<proteinExistence type="inferred from homology"/>
<protein>
    <recommendedName>
        <fullName evidence="6">Transport permease protein</fullName>
    </recommendedName>
</protein>
<organism evidence="8 9">
    <name type="scientific">Streptacidiphilus alkalitolerans</name>
    <dbReference type="NCBI Taxonomy" id="3342712"/>
    <lineage>
        <taxon>Bacteria</taxon>
        <taxon>Bacillati</taxon>
        <taxon>Actinomycetota</taxon>
        <taxon>Actinomycetes</taxon>
        <taxon>Kitasatosporales</taxon>
        <taxon>Streptomycetaceae</taxon>
        <taxon>Streptacidiphilus</taxon>
    </lineage>
</organism>
<evidence type="ECO:0000256" key="1">
    <source>
        <dbReference type="ARBA" id="ARBA00004141"/>
    </source>
</evidence>
<comment type="subcellular location">
    <subcellularLocation>
        <location evidence="6">Cell membrane</location>
        <topology evidence="6">Multi-pass membrane protein</topology>
    </subcellularLocation>
    <subcellularLocation>
        <location evidence="1">Membrane</location>
        <topology evidence="1">Multi-pass membrane protein</topology>
    </subcellularLocation>
</comment>
<feature type="transmembrane region" description="Helical" evidence="6">
    <location>
        <begin position="36"/>
        <end position="56"/>
    </location>
</feature>
<comment type="similarity">
    <text evidence="6">Belongs to the ABC-2 integral membrane protein family.</text>
</comment>
<evidence type="ECO:0000313" key="9">
    <source>
        <dbReference type="Proteomes" id="UP001592530"/>
    </source>
</evidence>
<evidence type="ECO:0000259" key="7">
    <source>
        <dbReference type="PROSITE" id="PS51012"/>
    </source>
</evidence>
<dbReference type="InterPro" id="IPR013525">
    <property type="entry name" value="ABC2_TM"/>
</dbReference>
<dbReference type="InterPro" id="IPR047817">
    <property type="entry name" value="ABC2_TM_bact-type"/>
</dbReference>
<evidence type="ECO:0000313" key="8">
    <source>
        <dbReference type="EMBL" id="MFC1431954.1"/>
    </source>
</evidence>
<name>A0ABV6X272_9ACTN</name>
<evidence type="ECO:0000256" key="2">
    <source>
        <dbReference type="ARBA" id="ARBA00022692"/>
    </source>
</evidence>
<feature type="transmembrane region" description="Helical" evidence="6">
    <location>
        <begin position="76"/>
        <end position="99"/>
    </location>
</feature>
<reference evidence="8 9" key="1">
    <citation type="submission" date="2024-09" db="EMBL/GenBank/DDBJ databases">
        <authorList>
            <person name="Lee S.D."/>
        </authorList>
    </citation>
    <scope>NUCLEOTIDE SEQUENCE [LARGE SCALE GENOMIC DNA]</scope>
    <source>
        <strain evidence="8 9">N1-3</strain>
    </source>
</reference>
<dbReference type="PANTHER" id="PTHR43229:SF2">
    <property type="entry name" value="NODULATION PROTEIN J"/>
    <property type="match status" value="1"/>
</dbReference>
<dbReference type="EMBL" id="JBHEZY010000005">
    <property type="protein sequence ID" value="MFC1431954.1"/>
    <property type="molecule type" value="Genomic_DNA"/>
</dbReference>
<evidence type="ECO:0000256" key="5">
    <source>
        <dbReference type="ARBA" id="ARBA00023251"/>
    </source>
</evidence>
<accession>A0ABV6X272</accession>
<dbReference type="InterPro" id="IPR051784">
    <property type="entry name" value="Nod_factor_ABC_transporter"/>
</dbReference>
<evidence type="ECO:0000256" key="4">
    <source>
        <dbReference type="ARBA" id="ARBA00023136"/>
    </source>
</evidence>
<feature type="domain" description="ABC transmembrane type-2" evidence="7">
    <location>
        <begin position="36"/>
        <end position="268"/>
    </location>
</feature>
<dbReference type="Proteomes" id="UP001592530">
    <property type="component" value="Unassembled WGS sequence"/>
</dbReference>
<dbReference type="Pfam" id="PF01061">
    <property type="entry name" value="ABC2_membrane"/>
    <property type="match status" value="1"/>
</dbReference>
<feature type="transmembrane region" description="Helical" evidence="6">
    <location>
        <begin position="188"/>
        <end position="207"/>
    </location>
</feature>
<dbReference type="PIRSF" id="PIRSF006648">
    <property type="entry name" value="DrrB"/>
    <property type="match status" value="1"/>
</dbReference>
<feature type="transmembrane region" description="Helical" evidence="6">
    <location>
        <begin position="126"/>
        <end position="149"/>
    </location>
</feature>
<keyword evidence="6" id="KW-0813">Transport</keyword>
<dbReference type="PANTHER" id="PTHR43229">
    <property type="entry name" value="NODULATION PROTEIN J"/>
    <property type="match status" value="1"/>
</dbReference>
<sequence>MSFTLPRVRSATAHAPAPALRELGYWLHRYRRTWRGTVVISVANPLLFLAALGAGLGKLVDRGGSSYLHGHSYLVFIAPGLLAAMAMQTGYIEAAGPVFESAQRRGNYRAAAATPMRPRDILDGHLLFIAFRLLISATAFTVVIAAFGVVGPVKALLLVLAATLTGLAFAAPIAAWSITVTRIARLQAVYRFVLMPLYMFSGTFFSADQLPGWLHAVVACTPLYQGITLCRSITEGSATAGGSAVHLGYLAVLAVVGYLAARRGFAARLHS</sequence>
<feature type="transmembrane region" description="Helical" evidence="6">
    <location>
        <begin position="155"/>
        <end position="176"/>
    </location>
</feature>
<dbReference type="InterPro" id="IPR000412">
    <property type="entry name" value="ABC_2_transport"/>
</dbReference>
<evidence type="ECO:0000256" key="6">
    <source>
        <dbReference type="RuleBase" id="RU361157"/>
    </source>
</evidence>
<keyword evidence="3 6" id="KW-1133">Transmembrane helix</keyword>
<evidence type="ECO:0000256" key="3">
    <source>
        <dbReference type="ARBA" id="ARBA00022989"/>
    </source>
</evidence>
<dbReference type="RefSeq" id="WP_380553228.1">
    <property type="nucleotide sequence ID" value="NZ_JBHEZY010000005.1"/>
</dbReference>
<dbReference type="PRINTS" id="PR00164">
    <property type="entry name" value="ABC2TRNSPORT"/>
</dbReference>